<sequence length="392" mass="45190">MSSRGANHYFEEGEHHHHDIELQEPTSTPSPRLKSSLKRNSKYGQVASPQEKDNSSQDDGSGTPFKQQQQQPFTDVANHEDLDEFENNGSNINKSSNTNTPIDWQKLSNRAIYFLIGLTMASLLTGFSLYFIITEIVFTKALVPKPDNFQCSEFSGKALETHLNPTFSPGIVYWNSSFLLNAPGDYVYARYETSSVTYLNYFSYVKESICDHYPTMDPYCKTNSPEVLKFQLYYAHGSTRNHFAMQIGDKTSHLGFIKSHKFMVYDCHDNEIGSIKEIQETTVSTSADDSNNDFVIFSANETQVLALVIDRIVYLPRQSNDEHTYVEYVYKSPRHGNIYPGQKIAFIERHNIGTMDKRYWYTMKIFKRVENPNLFVLYHYMVPYYYTLSTQG</sequence>
<evidence type="ECO:0000313" key="4">
    <source>
        <dbReference type="Proteomes" id="UP000444721"/>
    </source>
</evidence>
<dbReference type="GeneID" id="68120932"/>
<feature type="compositionally biased region" description="Basic and acidic residues" evidence="1">
    <location>
        <begin position="9"/>
        <end position="21"/>
    </location>
</feature>
<dbReference type="Proteomes" id="UP000444721">
    <property type="component" value="Unassembled WGS sequence"/>
</dbReference>
<keyword evidence="2" id="KW-0812">Transmembrane</keyword>
<dbReference type="VEuPathDB" id="AmoebaDB:NF0044060"/>
<protein>
    <submittedName>
        <fullName evidence="3">Uncharacterized protein</fullName>
    </submittedName>
</protein>
<accession>A0A6A5BR24</accession>
<dbReference type="VEuPathDB" id="AmoebaDB:FDP41_013717"/>
<dbReference type="VEuPathDB" id="AmoebaDB:NfTy_026920"/>
<reference evidence="3 4" key="1">
    <citation type="journal article" date="2019" name="Sci. Rep.">
        <title>Nanopore sequencing improves the draft genome of the human pathogenic amoeba Naegleria fowleri.</title>
        <authorList>
            <person name="Liechti N."/>
            <person name="Schurch N."/>
            <person name="Bruggmann R."/>
            <person name="Wittwer M."/>
        </authorList>
    </citation>
    <scope>NUCLEOTIDE SEQUENCE [LARGE SCALE GENOMIC DNA]</scope>
    <source>
        <strain evidence="3 4">ATCC 30894</strain>
    </source>
</reference>
<dbReference type="RefSeq" id="XP_044565216.1">
    <property type="nucleotide sequence ID" value="XM_044704378.1"/>
</dbReference>
<comment type="caution">
    <text evidence="3">The sequence shown here is derived from an EMBL/GenBank/DDBJ whole genome shotgun (WGS) entry which is preliminary data.</text>
</comment>
<keyword evidence="4" id="KW-1185">Reference proteome</keyword>
<dbReference type="EMBL" id="VFQX01000019">
    <property type="protein sequence ID" value="KAF0980503.1"/>
    <property type="molecule type" value="Genomic_DNA"/>
</dbReference>
<evidence type="ECO:0000256" key="1">
    <source>
        <dbReference type="SAM" id="MobiDB-lite"/>
    </source>
</evidence>
<dbReference type="OrthoDB" id="10320913at2759"/>
<evidence type="ECO:0000313" key="3">
    <source>
        <dbReference type="EMBL" id="KAF0980503.1"/>
    </source>
</evidence>
<keyword evidence="2" id="KW-1133">Transmembrane helix</keyword>
<name>A0A6A5BR24_NAEFO</name>
<gene>
    <name evidence="3" type="ORF">FDP41_013717</name>
</gene>
<organism evidence="3 4">
    <name type="scientific">Naegleria fowleri</name>
    <name type="common">Brain eating amoeba</name>
    <dbReference type="NCBI Taxonomy" id="5763"/>
    <lineage>
        <taxon>Eukaryota</taxon>
        <taxon>Discoba</taxon>
        <taxon>Heterolobosea</taxon>
        <taxon>Tetramitia</taxon>
        <taxon>Eutetramitia</taxon>
        <taxon>Vahlkampfiidae</taxon>
        <taxon>Naegleria</taxon>
    </lineage>
</organism>
<feature type="region of interest" description="Disordered" evidence="1">
    <location>
        <begin position="1"/>
        <end position="72"/>
    </location>
</feature>
<feature type="transmembrane region" description="Helical" evidence="2">
    <location>
        <begin position="111"/>
        <end position="133"/>
    </location>
</feature>
<proteinExistence type="predicted"/>
<feature type="compositionally biased region" description="Polar residues" evidence="1">
    <location>
        <begin position="57"/>
        <end position="66"/>
    </location>
</feature>
<dbReference type="AlphaFoldDB" id="A0A6A5BR24"/>
<keyword evidence="2" id="KW-0472">Membrane</keyword>
<evidence type="ECO:0000256" key="2">
    <source>
        <dbReference type="SAM" id="Phobius"/>
    </source>
</evidence>